<proteinExistence type="predicted"/>
<dbReference type="PANTHER" id="PTHR24118:SF99">
    <property type="entry name" value="POTE ANKYRIN DOMAIN FAMILY MEMBER 3C-RELATED"/>
    <property type="match status" value="1"/>
</dbReference>
<dbReference type="Gene3D" id="1.25.40.20">
    <property type="entry name" value="Ankyrin repeat-containing domain"/>
    <property type="match status" value="2"/>
</dbReference>
<dbReference type="InterPro" id="IPR036770">
    <property type="entry name" value="Ankyrin_rpt-contain_sf"/>
</dbReference>
<evidence type="ECO:0000313" key="2">
    <source>
        <dbReference type="EMBL" id="KXS12081.1"/>
    </source>
</evidence>
<dbReference type="PANTHER" id="PTHR24118">
    <property type="entry name" value="POTE ANKYRIN DOMAIN"/>
    <property type="match status" value="1"/>
</dbReference>
<dbReference type="InterPro" id="IPR002110">
    <property type="entry name" value="Ankyrin_rpt"/>
</dbReference>
<dbReference type="PRINTS" id="PR01415">
    <property type="entry name" value="ANKYRIN"/>
</dbReference>
<dbReference type="Pfam" id="PF12796">
    <property type="entry name" value="Ank_2"/>
    <property type="match status" value="1"/>
</dbReference>
<dbReference type="PROSITE" id="PS50088">
    <property type="entry name" value="ANK_REPEAT"/>
    <property type="match status" value="1"/>
</dbReference>
<protein>
    <submittedName>
        <fullName evidence="2">Ankyrin</fullName>
    </submittedName>
</protein>
<keyword evidence="1" id="KW-0040">ANK repeat</keyword>
<dbReference type="Proteomes" id="UP000070544">
    <property type="component" value="Unassembled WGS sequence"/>
</dbReference>
<gene>
    <name evidence="2" type="ORF">M427DRAFT_59765</name>
</gene>
<reference evidence="2 3" key="1">
    <citation type="journal article" date="2015" name="Genome Biol. Evol.">
        <title>Phylogenomic analyses indicate that early fungi evolved digesting cell walls of algal ancestors of land plants.</title>
        <authorList>
            <person name="Chang Y."/>
            <person name="Wang S."/>
            <person name="Sekimoto S."/>
            <person name="Aerts A.L."/>
            <person name="Choi C."/>
            <person name="Clum A."/>
            <person name="LaButti K.M."/>
            <person name="Lindquist E.A."/>
            <person name="Yee Ngan C."/>
            <person name="Ohm R.A."/>
            <person name="Salamov A.A."/>
            <person name="Grigoriev I.V."/>
            <person name="Spatafora J.W."/>
            <person name="Berbee M.L."/>
        </authorList>
    </citation>
    <scope>NUCLEOTIDE SEQUENCE [LARGE SCALE GENOMIC DNA]</scope>
    <source>
        <strain evidence="2 3">JEL478</strain>
    </source>
</reference>
<dbReference type="OrthoDB" id="2096613at2759"/>
<keyword evidence="3" id="KW-1185">Reference proteome</keyword>
<accession>A0A139A5R3</accession>
<evidence type="ECO:0000256" key="1">
    <source>
        <dbReference type="PROSITE-ProRule" id="PRU00023"/>
    </source>
</evidence>
<organism evidence="2 3">
    <name type="scientific">Gonapodya prolifera (strain JEL478)</name>
    <name type="common">Monoblepharis prolifera</name>
    <dbReference type="NCBI Taxonomy" id="1344416"/>
    <lineage>
        <taxon>Eukaryota</taxon>
        <taxon>Fungi</taxon>
        <taxon>Fungi incertae sedis</taxon>
        <taxon>Chytridiomycota</taxon>
        <taxon>Chytridiomycota incertae sedis</taxon>
        <taxon>Monoblepharidomycetes</taxon>
        <taxon>Monoblepharidales</taxon>
        <taxon>Gonapodyaceae</taxon>
        <taxon>Gonapodya</taxon>
    </lineage>
</organism>
<sequence length="185" mass="20234">MLPLLIRFGWDLDVTSRYDTDKTVLHRAASRGDIAAIILLLDHGASVEGARKNGNNIVRETSLMVANEATTTRLLLSRGAKVDARDRFGKTALFRAKTFEIASLLVEHGADVNVRDNNGDTPLTEHCKYSLHGRLDPVSLLLDNGADVRRLPPDEWFLAPLHAATIHLATDLVIRLLPGGAPPDC</sequence>
<dbReference type="AlphaFoldDB" id="A0A139A5R3"/>
<dbReference type="SUPFAM" id="SSF48403">
    <property type="entry name" value="Ankyrin repeat"/>
    <property type="match status" value="1"/>
</dbReference>
<dbReference type="SMART" id="SM00248">
    <property type="entry name" value="ANK"/>
    <property type="match status" value="5"/>
</dbReference>
<dbReference type="PROSITE" id="PS50297">
    <property type="entry name" value="ANK_REP_REGION"/>
    <property type="match status" value="1"/>
</dbReference>
<evidence type="ECO:0000313" key="3">
    <source>
        <dbReference type="Proteomes" id="UP000070544"/>
    </source>
</evidence>
<dbReference type="EMBL" id="KQ965791">
    <property type="protein sequence ID" value="KXS12081.1"/>
    <property type="molecule type" value="Genomic_DNA"/>
</dbReference>
<feature type="repeat" description="ANK" evidence="1">
    <location>
        <begin position="20"/>
        <end position="52"/>
    </location>
</feature>
<dbReference type="Pfam" id="PF00023">
    <property type="entry name" value="Ank"/>
    <property type="match status" value="1"/>
</dbReference>
<dbReference type="STRING" id="1344416.A0A139A5R3"/>
<name>A0A139A5R3_GONPJ</name>